<dbReference type="PROSITE" id="PS00109">
    <property type="entry name" value="PROTEIN_KINASE_TYR"/>
    <property type="match status" value="1"/>
</dbReference>
<organism evidence="3 4">
    <name type="scientific">Marasmius crinis-equi</name>
    <dbReference type="NCBI Taxonomy" id="585013"/>
    <lineage>
        <taxon>Eukaryota</taxon>
        <taxon>Fungi</taxon>
        <taxon>Dikarya</taxon>
        <taxon>Basidiomycota</taxon>
        <taxon>Agaricomycotina</taxon>
        <taxon>Agaricomycetes</taxon>
        <taxon>Agaricomycetidae</taxon>
        <taxon>Agaricales</taxon>
        <taxon>Marasmiineae</taxon>
        <taxon>Marasmiaceae</taxon>
        <taxon>Marasmius</taxon>
    </lineage>
</organism>
<keyword evidence="4" id="KW-1185">Reference proteome</keyword>
<dbReference type="InterPro" id="IPR000719">
    <property type="entry name" value="Prot_kinase_dom"/>
</dbReference>
<dbReference type="InterPro" id="IPR008266">
    <property type="entry name" value="Tyr_kinase_AS"/>
</dbReference>
<feature type="domain" description="Protein kinase" evidence="2">
    <location>
        <begin position="595"/>
        <end position="876"/>
    </location>
</feature>
<feature type="compositionally biased region" description="Polar residues" evidence="1">
    <location>
        <begin position="31"/>
        <end position="53"/>
    </location>
</feature>
<dbReference type="SUPFAM" id="SSF56112">
    <property type="entry name" value="Protein kinase-like (PK-like)"/>
    <property type="match status" value="1"/>
</dbReference>
<feature type="compositionally biased region" description="Polar residues" evidence="1">
    <location>
        <begin position="303"/>
        <end position="329"/>
    </location>
</feature>
<comment type="caution">
    <text evidence="3">The sequence shown here is derived from an EMBL/GenBank/DDBJ whole genome shotgun (WGS) entry which is preliminary data.</text>
</comment>
<dbReference type="Pfam" id="PF00069">
    <property type="entry name" value="Pkinase"/>
    <property type="match status" value="1"/>
</dbReference>
<sequence>MSKSPAPPSLDSTLLLLKPHLATQSEDIWAEQTQGSSGVTGSRNMPEHPNTQFGPLPTKRKNEDLVLQVKKRKLEDATVATSGLPPPDFSFPYLLLRVNGCKNEDSVVFPPPCSNHNYNVRFYDGEVEKESTLSVAKHAWEDSLLRPSKSSNDCYVYDYADLAVWQLKTPIAIAFPGPKGDSDLRTYLGTHLQNQPLEEVAKLFDVSRPLTEIPRDKKTISILVVHVMREDAETPPSTVTSASREEKLMTYKLQGPYLTAIFFLLFRLATTTLLCAASSICQVERELQTHFADFEDVELRSNPAATQSQAPSYSSQPRQHGNLQGTNAAVSDGRIPPGSQIPTIGLSAGLFEPAFTQFSVDRDNKIEEARKIRDQGGAFEGAFDRKLLVQVMELCRELANIRAGEESERYRKLEGILTELLGVTVVAQARSGEGARLDFACLHTVHGSLKVPFLVVEIKAEMATINDPLMQDIRGYLSFLRAVKDWYPVTKTNAPAFVLSIHGCTITVGGVALPANAQYQHLAPGLRCVYGVHITSEFDTVVPLAATFHALAKGVASVEKMYDKVRLELSSSGTLRASDISGLGKYRRSRFFPWINCFGYRGEGQSGALGWIPFRWLAPLKSTAACSTFLIETISSATAILPAPLSHVTLRRDTDYTEIPIPHRLVLKFVRRNRYGYEAHRHMAMNHNLAPKLFSYERFDIEGYELFSIVVMEWVGEEHKQALDPSSKFRPIALKSARQNMEKAVRILHHEGFVHGDLRSENVLVHEKCGSILLVDFDFATRIGNSCNCDRLGNCVCSDNKSCICKEGACENLNQHLLPGDPPLYPVDVNPIVLKKSGAAKDGHRLTYARDDALLANAVQEWCDRAASPARRLDDP</sequence>
<proteinExistence type="predicted"/>
<evidence type="ECO:0000259" key="2">
    <source>
        <dbReference type="PROSITE" id="PS50011"/>
    </source>
</evidence>
<name>A0ABR3EQX3_9AGAR</name>
<dbReference type="Gene3D" id="1.10.510.10">
    <property type="entry name" value="Transferase(Phosphotransferase) domain 1"/>
    <property type="match status" value="1"/>
</dbReference>
<reference evidence="3 4" key="1">
    <citation type="submission" date="2024-02" db="EMBL/GenBank/DDBJ databases">
        <title>A draft genome for the cacao thread blight pathogen Marasmius crinis-equi.</title>
        <authorList>
            <person name="Cohen S.P."/>
            <person name="Baruah I.K."/>
            <person name="Amoako-Attah I."/>
            <person name="Bukari Y."/>
            <person name="Meinhardt L.W."/>
            <person name="Bailey B.A."/>
        </authorList>
    </citation>
    <scope>NUCLEOTIDE SEQUENCE [LARGE SCALE GENOMIC DNA]</scope>
    <source>
        <strain evidence="3 4">GH-76</strain>
    </source>
</reference>
<protein>
    <recommendedName>
        <fullName evidence="2">Protein kinase domain-containing protein</fullName>
    </recommendedName>
</protein>
<dbReference type="InterPro" id="IPR011009">
    <property type="entry name" value="Kinase-like_dom_sf"/>
</dbReference>
<evidence type="ECO:0000256" key="1">
    <source>
        <dbReference type="SAM" id="MobiDB-lite"/>
    </source>
</evidence>
<dbReference type="PROSITE" id="PS50011">
    <property type="entry name" value="PROTEIN_KINASE_DOM"/>
    <property type="match status" value="1"/>
</dbReference>
<evidence type="ECO:0000313" key="4">
    <source>
        <dbReference type="Proteomes" id="UP001465976"/>
    </source>
</evidence>
<feature type="region of interest" description="Disordered" evidence="1">
    <location>
        <begin position="302"/>
        <end position="334"/>
    </location>
</feature>
<evidence type="ECO:0000313" key="3">
    <source>
        <dbReference type="EMBL" id="KAL0565300.1"/>
    </source>
</evidence>
<feature type="region of interest" description="Disordered" evidence="1">
    <location>
        <begin position="31"/>
        <end position="62"/>
    </location>
</feature>
<accession>A0ABR3EQX3</accession>
<gene>
    <name evidence="3" type="ORF">V5O48_016723</name>
</gene>
<dbReference type="Proteomes" id="UP001465976">
    <property type="component" value="Unassembled WGS sequence"/>
</dbReference>
<dbReference type="EMBL" id="JBAHYK010002331">
    <property type="protein sequence ID" value="KAL0565300.1"/>
    <property type="molecule type" value="Genomic_DNA"/>
</dbReference>